<dbReference type="AlphaFoldDB" id="A0A543HRU7"/>
<proteinExistence type="predicted"/>
<evidence type="ECO:0000313" key="2">
    <source>
        <dbReference type="EMBL" id="TQM61061.1"/>
    </source>
</evidence>
<dbReference type="RefSeq" id="WP_141918124.1">
    <property type="nucleotide sequence ID" value="NZ_VFPN01000003.1"/>
</dbReference>
<dbReference type="OrthoDB" id="5142746at2"/>
<sequence length="118" mass="13398">MSLFKRKPNPATPESGHDPRYARPTQVEMMTHARIPVFLSKMHAAHPPRWVTVHGDRLESVVGLESEEYMSDSDNHEVWSVEHFISDFPFVKDFLNAASPGQSALFIDQSGRYSLEEG</sequence>
<organism evidence="2 3">
    <name type="scientific">Klugiella xanthotipulae</name>
    <dbReference type="NCBI Taxonomy" id="244735"/>
    <lineage>
        <taxon>Bacteria</taxon>
        <taxon>Bacillati</taxon>
        <taxon>Actinomycetota</taxon>
        <taxon>Actinomycetes</taxon>
        <taxon>Micrococcales</taxon>
        <taxon>Microbacteriaceae</taxon>
        <taxon>Klugiella</taxon>
    </lineage>
</organism>
<dbReference type="Proteomes" id="UP000318331">
    <property type="component" value="Unassembled WGS sequence"/>
</dbReference>
<protein>
    <submittedName>
        <fullName evidence="2">Uncharacterized protein</fullName>
    </submittedName>
</protein>
<dbReference type="EMBL" id="VFPN01000003">
    <property type="protein sequence ID" value="TQM61061.1"/>
    <property type="molecule type" value="Genomic_DNA"/>
</dbReference>
<feature type="region of interest" description="Disordered" evidence="1">
    <location>
        <begin position="1"/>
        <end position="26"/>
    </location>
</feature>
<keyword evidence="3" id="KW-1185">Reference proteome</keyword>
<reference evidence="2 3" key="1">
    <citation type="submission" date="2019-06" db="EMBL/GenBank/DDBJ databases">
        <title>Sequencing the genomes of 1000 actinobacteria strains.</title>
        <authorList>
            <person name="Klenk H.-P."/>
        </authorList>
    </citation>
    <scope>NUCLEOTIDE SEQUENCE [LARGE SCALE GENOMIC DNA]</scope>
    <source>
        <strain evidence="2 3">DSM 18031</strain>
    </source>
</reference>
<evidence type="ECO:0000256" key="1">
    <source>
        <dbReference type="SAM" id="MobiDB-lite"/>
    </source>
</evidence>
<evidence type="ECO:0000313" key="3">
    <source>
        <dbReference type="Proteomes" id="UP000318331"/>
    </source>
</evidence>
<accession>A0A543HRU7</accession>
<name>A0A543HRU7_9MICO</name>
<gene>
    <name evidence="2" type="ORF">FB466_1988</name>
</gene>
<comment type="caution">
    <text evidence="2">The sequence shown here is derived from an EMBL/GenBank/DDBJ whole genome shotgun (WGS) entry which is preliminary data.</text>
</comment>